<comment type="caution">
    <text evidence="1">The sequence shown here is derived from an EMBL/GenBank/DDBJ whole genome shotgun (WGS) entry which is preliminary data.</text>
</comment>
<reference evidence="1" key="1">
    <citation type="submission" date="2022-07" db="EMBL/GenBank/DDBJ databases">
        <title>Genome-based characterization of novel serogroup A variants of Pasteurella multocida.</title>
        <authorList>
            <person name="Prajapati A."/>
            <person name="Yogisharadhya R."/>
            <person name="Mohanty N."/>
            <person name="Chanda M."/>
            <person name="Mendem S.K."/>
            <person name="Siddaramappa S."/>
            <person name="Shivachandra S.B."/>
        </authorList>
    </citation>
    <scope>NUCLEOTIDE SEQUENCE</scope>
    <source>
        <strain evidence="1">NIVEDIPm19</strain>
    </source>
</reference>
<sequence length="120" mass="14424">MNKETVKLEIYAGTVEESLWAVQFCFFYDKEKWEEMTKNQQIIEIEKEVAKCVSVEQAMIENGPDFYRFEVVAEIGNQKKSVKYDVLKKLYSRLYSWQKKELMMIYANTLVEWNLKWVRG</sequence>
<evidence type="ECO:0000313" key="1">
    <source>
        <dbReference type="EMBL" id="MDA5622702.1"/>
    </source>
</evidence>
<proteinExistence type="predicted"/>
<organism evidence="1 2">
    <name type="scientific">Pasteurella multocida</name>
    <dbReference type="NCBI Taxonomy" id="747"/>
    <lineage>
        <taxon>Bacteria</taxon>
        <taxon>Pseudomonadati</taxon>
        <taxon>Pseudomonadota</taxon>
        <taxon>Gammaproteobacteria</taxon>
        <taxon>Pasteurellales</taxon>
        <taxon>Pasteurellaceae</taxon>
        <taxon>Pasteurella</taxon>
    </lineage>
</organism>
<evidence type="ECO:0000313" key="2">
    <source>
        <dbReference type="Proteomes" id="UP001145481"/>
    </source>
</evidence>
<name>A0A9X3UNT9_PASMD</name>
<gene>
    <name evidence="1" type="ORF">NM948_03955</name>
</gene>
<protein>
    <submittedName>
        <fullName evidence="1">Uncharacterized protein</fullName>
    </submittedName>
</protein>
<accession>A0A9X3UNT9</accession>
<dbReference type="AlphaFoldDB" id="A0A9X3UNT9"/>
<dbReference type="Proteomes" id="UP001145481">
    <property type="component" value="Unassembled WGS sequence"/>
</dbReference>
<dbReference type="EMBL" id="JANJHC010000006">
    <property type="protein sequence ID" value="MDA5622702.1"/>
    <property type="molecule type" value="Genomic_DNA"/>
</dbReference>
<dbReference type="RefSeq" id="WP_151248781.1">
    <property type="nucleotide sequence ID" value="NZ_JADMLJ010000004.1"/>
</dbReference>